<proteinExistence type="predicted"/>
<sequence length="717" mass="84175">MLKLENFNDQSLEDILEESKNQVSYLNNDWTNLQESDPGITILELFAWLKYVQHEYLNRISPNVKLKFLNLLNINLIRNKGSNSLIGISGIKNNCTLPKSTKFEAENMIFENNKPKNLINSKILSLGFYNPEFSIEEKYENLDNTRYFYIFGKEFKKVDKYKSRSFFICFDKKFLNSTKIKLYFYILENSRRNKIKDDDYFEELVKVKWEYYGLENDKLGWHEINIIKDLTHNFLFSNMVSFKINGEMKTLDNLYKIKISLMENNYDYPPKIRNVFTNIFKVEQKSTQVDNLIIKKKDLVNFNIEIYNYLFLYGKFKVFIKKLNGWIEIKTFIFERNVILEKLVIKISNIENILKKYSSEDEVFLILGYDKKFENKIILGNGTGTSNQFVEFKYENVLYDSLELLVAEEKEDKLVFSKWTRVDDFFSSDKYARNFVFNEEQKVISFGDNFYGQSPKKSTNNIILSELIFCEGAKSNIQRNKINRMITENNEFKNCKISQIIPAICGIDNETIGEAEVRMSSSIEKCTRAVNIEDYENIVKNTPGMIFENIRILPNYNINGGDSPKQNCVAIAVKINDSIGSELPKSYKNNIKKQIDKYRLINTRIYIIGPEYIGLIISGNVVVKSYYKQNENLIYKFISDFVNKINSKLGQTFHFGDLFGELDRLKYVEYLEDLKIIPTGNYLSKTASEDIIIPPNGTYYLKKINLNYIKSSDIYRD</sequence>
<dbReference type="Proteomes" id="UP001335720">
    <property type="component" value="Chromosome"/>
</dbReference>
<dbReference type="KEGG" id="ptrh:RsTaC01_0543"/>
<reference evidence="1" key="1">
    <citation type="journal article" date="2023" name="ISME J.">
        <title>Emergence of putative energy parasites within Clostridia revealed by genome analysis of a novel endosymbiotic clade.</title>
        <authorList>
            <person name="Takahashi K."/>
            <person name="Kuwahara H."/>
            <person name="Horikawa Y."/>
            <person name="Izawa K."/>
            <person name="Kato D."/>
            <person name="Inagaki T."/>
            <person name="Yuki M."/>
            <person name="Ohkuma M."/>
            <person name="Hongoh Y."/>
        </authorList>
    </citation>
    <scope>NUCLEOTIDE SEQUENCE</scope>
    <source>
        <strain evidence="1">RsTa-C01</strain>
    </source>
</reference>
<dbReference type="Gene3D" id="3.30.300.200">
    <property type="match status" value="1"/>
</dbReference>
<dbReference type="AlphaFoldDB" id="A0AA48HWJ7"/>
<protein>
    <submittedName>
        <fullName evidence="1">Baseplate J/gp47 family protein</fullName>
    </submittedName>
</protein>
<name>A0AA48HWJ7_9FIRM</name>
<gene>
    <name evidence="1" type="ORF">RsTaC01_0543</name>
</gene>
<dbReference type="EMBL" id="AP027925">
    <property type="protein sequence ID" value="BED92703.1"/>
    <property type="molecule type" value="Genomic_DNA"/>
</dbReference>
<accession>A0AA48HWJ7</accession>
<organism evidence="1">
    <name type="scientific">Candidatus Paraimprobicoccus trichonymphae</name>
    <dbReference type="NCBI Taxonomy" id="3033793"/>
    <lineage>
        <taxon>Bacteria</taxon>
        <taxon>Bacillati</taxon>
        <taxon>Bacillota</taxon>
        <taxon>Clostridia</taxon>
        <taxon>Candidatus Paraimprobicoccus</taxon>
    </lineage>
</organism>
<evidence type="ECO:0000313" key="1">
    <source>
        <dbReference type="EMBL" id="BED92703.1"/>
    </source>
</evidence>